<dbReference type="InterPro" id="IPR004843">
    <property type="entry name" value="Calcineurin-like_PHP"/>
</dbReference>
<evidence type="ECO:0000313" key="5">
    <source>
        <dbReference type="Proteomes" id="UP000580856"/>
    </source>
</evidence>
<dbReference type="PANTHER" id="PTHR31302">
    <property type="entry name" value="TRANSMEMBRANE PROTEIN WITH METALLOPHOSPHOESTERASE DOMAIN-RELATED"/>
    <property type="match status" value="1"/>
</dbReference>
<comment type="caution">
    <text evidence="4">The sequence shown here is derived from an EMBL/GenBank/DDBJ whole genome shotgun (WGS) entry which is preliminary data.</text>
</comment>
<gene>
    <name evidence="4" type="ORF">GGQ74_003220</name>
</gene>
<name>A0A846QY06_9BACT</name>
<dbReference type="Proteomes" id="UP000580856">
    <property type="component" value="Unassembled WGS sequence"/>
</dbReference>
<dbReference type="SUPFAM" id="SSF56300">
    <property type="entry name" value="Metallo-dependent phosphatases"/>
    <property type="match status" value="1"/>
</dbReference>
<accession>A0A846QY06</accession>
<dbReference type="GO" id="GO:0008758">
    <property type="term" value="F:UDP-2,3-diacylglucosamine hydrolase activity"/>
    <property type="evidence" value="ECO:0007669"/>
    <property type="project" value="TreeGrafter"/>
</dbReference>
<dbReference type="RefSeq" id="WP_167942599.1">
    <property type="nucleotide sequence ID" value="NZ_JAATJA010000006.1"/>
</dbReference>
<proteinExistence type="predicted"/>
<evidence type="ECO:0000259" key="3">
    <source>
        <dbReference type="Pfam" id="PF00149"/>
    </source>
</evidence>
<evidence type="ECO:0000313" key="4">
    <source>
        <dbReference type="EMBL" id="NJB69509.1"/>
    </source>
</evidence>
<keyword evidence="1" id="KW-0479">Metal-binding</keyword>
<evidence type="ECO:0000256" key="2">
    <source>
        <dbReference type="ARBA" id="ARBA00022801"/>
    </source>
</evidence>
<dbReference type="GO" id="GO:0016020">
    <property type="term" value="C:membrane"/>
    <property type="evidence" value="ECO:0007669"/>
    <property type="project" value="GOC"/>
</dbReference>
<dbReference type="GO" id="GO:0046872">
    <property type="term" value="F:metal ion binding"/>
    <property type="evidence" value="ECO:0007669"/>
    <property type="project" value="UniProtKB-KW"/>
</dbReference>
<protein>
    <recommendedName>
        <fullName evidence="3">Calcineurin-like phosphoesterase domain-containing protein</fullName>
    </recommendedName>
</protein>
<evidence type="ECO:0000256" key="1">
    <source>
        <dbReference type="ARBA" id="ARBA00022723"/>
    </source>
</evidence>
<reference evidence="4 5" key="1">
    <citation type="submission" date="2020-03" db="EMBL/GenBank/DDBJ databases">
        <title>Genomic Encyclopedia of Type Strains, Phase IV (KMG-IV): sequencing the most valuable type-strain genomes for metagenomic binning, comparative biology and taxonomic classification.</title>
        <authorList>
            <person name="Goeker M."/>
        </authorList>
    </citation>
    <scope>NUCLEOTIDE SEQUENCE [LARGE SCALE GENOMIC DNA]</scope>
    <source>
        <strain evidence="4 5">DSM 24233</strain>
    </source>
</reference>
<feature type="domain" description="Calcineurin-like phosphoesterase" evidence="3">
    <location>
        <begin position="93"/>
        <end position="253"/>
    </location>
</feature>
<dbReference type="GO" id="GO:0009245">
    <property type="term" value="P:lipid A biosynthetic process"/>
    <property type="evidence" value="ECO:0007669"/>
    <property type="project" value="TreeGrafter"/>
</dbReference>
<sequence length="317" mass="34997">MDIKDYMALTDRLGPSASRRRLERQARHAADFYSEAGRTHFHIENVELIPRVLRVVLDTLGLLDRGHANSTAYTVEHVSHVLPALPPQFDGYRILQLSDLHLDGIPDGGTRLGHALSELEFDLCALTGDFRFLTVHDYAPPLRVLAGLVDQLACADGIYGILGNHDFLEMVPEMEAMGIRMLLNEGVRIHRERAVLTLCGVDDPHYYGSDDLDRARRGVDPDACTILLCHSPELYAEAEEAGFDLFLCGHTHAGQICLPGGIPLVTNAACPRRFARGAWRHGAMLGYTSRGTGASGLPVRFFCPPEITIHTLRQGSR</sequence>
<keyword evidence="5" id="KW-1185">Reference proteome</keyword>
<dbReference type="Pfam" id="PF00149">
    <property type="entry name" value="Metallophos"/>
    <property type="match status" value="1"/>
</dbReference>
<dbReference type="Gene3D" id="3.60.21.10">
    <property type="match status" value="1"/>
</dbReference>
<keyword evidence="2" id="KW-0378">Hydrolase</keyword>
<dbReference type="InterPro" id="IPR051158">
    <property type="entry name" value="Metallophosphoesterase_sf"/>
</dbReference>
<dbReference type="CDD" id="cd07385">
    <property type="entry name" value="MPP_YkuE_C"/>
    <property type="match status" value="1"/>
</dbReference>
<dbReference type="EMBL" id="JAATJA010000006">
    <property type="protein sequence ID" value="NJB69509.1"/>
    <property type="molecule type" value="Genomic_DNA"/>
</dbReference>
<organism evidence="4 5">
    <name type="scientific">Desulfobaculum xiamenense</name>
    <dbReference type="NCBI Taxonomy" id="995050"/>
    <lineage>
        <taxon>Bacteria</taxon>
        <taxon>Pseudomonadati</taxon>
        <taxon>Thermodesulfobacteriota</taxon>
        <taxon>Desulfovibrionia</taxon>
        <taxon>Desulfovibrionales</taxon>
        <taxon>Desulfovibrionaceae</taxon>
        <taxon>Desulfobaculum</taxon>
    </lineage>
</organism>
<dbReference type="PANTHER" id="PTHR31302:SF31">
    <property type="entry name" value="PHOSPHODIESTERASE YAEI"/>
    <property type="match status" value="1"/>
</dbReference>
<dbReference type="AlphaFoldDB" id="A0A846QY06"/>
<dbReference type="InterPro" id="IPR029052">
    <property type="entry name" value="Metallo-depent_PP-like"/>
</dbReference>